<dbReference type="RefSeq" id="WP_158181108.1">
    <property type="nucleotide sequence ID" value="NZ_WSIE01000020.1"/>
</dbReference>
<comment type="caution">
    <text evidence="1">The sequence shown here is derived from an EMBL/GenBank/DDBJ whole genome shotgun (WGS) entry which is preliminary data.</text>
</comment>
<gene>
    <name evidence="1" type="ORF">GQA06_06685</name>
</gene>
<sequence length="327" mass="37831">MTGLSEQAKELHMMMGRRKPPKIQAVLNTRYWKNTEKTIKRTVGMNIHTLSQWCGEQYEKMFISKVAEVYMLHHTAAILRRKGVYVDVFKIPSKIMNPPEARANCTGCPSSQNISPFFADSEPNTIKFSESIRINHSYTLVPTYIRKKVSSLMGDSELRYVYSFPGSLYSYLLEKHPLSEVKKLMEDLPSTEDENFRRSETGSEHLKKILGVKTRVSELFISQFSLPFRFLHTKEYVRDVIFKSVENDMSLSEELAHVLFFSLLHSGIKYPFTFSRFFSEMESKSDNNKKREIIREYVNDVTKEYALCIPDMVNLRGGGIVSIIPCI</sequence>
<organism evidence="1 2">
    <name type="scientific">Escherichia coli</name>
    <dbReference type="NCBI Taxonomy" id="562"/>
    <lineage>
        <taxon>Bacteria</taxon>
        <taxon>Pseudomonadati</taxon>
        <taxon>Pseudomonadota</taxon>
        <taxon>Gammaproteobacteria</taxon>
        <taxon>Enterobacterales</taxon>
        <taxon>Enterobacteriaceae</taxon>
        <taxon>Escherichia</taxon>
    </lineage>
</organism>
<dbReference type="AlphaFoldDB" id="A0A6D0I4S8"/>
<protein>
    <submittedName>
        <fullName evidence="1">Uncharacterized protein</fullName>
    </submittedName>
</protein>
<evidence type="ECO:0000313" key="2">
    <source>
        <dbReference type="Proteomes" id="UP000430387"/>
    </source>
</evidence>
<dbReference type="Proteomes" id="UP000430387">
    <property type="component" value="Unassembled WGS sequence"/>
</dbReference>
<dbReference type="EMBL" id="WTQJ01000077">
    <property type="protein sequence ID" value="MWR13486.1"/>
    <property type="molecule type" value="Genomic_DNA"/>
</dbReference>
<accession>A0A6D0I4S8</accession>
<name>A0A6D0I4S8_ECOLX</name>
<evidence type="ECO:0000313" key="1">
    <source>
        <dbReference type="EMBL" id="MWR13486.1"/>
    </source>
</evidence>
<reference evidence="1 2" key="1">
    <citation type="submission" date="2019-12" db="EMBL/GenBank/DDBJ databases">
        <title>Enteriobacteria Tanzani isolates_8377-8380.</title>
        <authorList>
            <person name="Subbiah M."/>
            <person name="Call D."/>
        </authorList>
    </citation>
    <scope>NUCLEOTIDE SEQUENCE [LARGE SCALE GENOMIC DNA]</scope>
    <source>
        <strain evidence="1 2">8380wG1</strain>
    </source>
</reference>
<proteinExistence type="predicted"/>